<evidence type="ECO:0000313" key="2">
    <source>
        <dbReference type="Proteomes" id="UP000499080"/>
    </source>
</evidence>
<comment type="caution">
    <text evidence="1">The sequence shown here is derived from an EMBL/GenBank/DDBJ whole genome shotgun (WGS) entry which is preliminary data.</text>
</comment>
<name>A0A4Y2G0Y1_ARAVE</name>
<proteinExistence type="predicted"/>
<accession>A0A4Y2G0Y1</accession>
<organism evidence="1 2">
    <name type="scientific">Araneus ventricosus</name>
    <name type="common">Orbweaver spider</name>
    <name type="synonym">Epeira ventricosa</name>
    <dbReference type="NCBI Taxonomy" id="182803"/>
    <lineage>
        <taxon>Eukaryota</taxon>
        <taxon>Metazoa</taxon>
        <taxon>Ecdysozoa</taxon>
        <taxon>Arthropoda</taxon>
        <taxon>Chelicerata</taxon>
        <taxon>Arachnida</taxon>
        <taxon>Araneae</taxon>
        <taxon>Araneomorphae</taxon>
        <taxon>Entelegynae</taxon>
        <taxon>Araneoidea</taxon>
        <taxon>Araneidae</taxon>
        <taxon>Araneus</taxon>
    </lineage>
</organism>
<evidence type="ECO:0000313" key="1">
    <source>
        <dbReference type="EMBL" id="GBM47001.1"/>
    </source>
</evidence>
<reference evidence="1 2" key="1">
    <citation type="journal article" date="2019" name="Sci. Rep.">
        <title>Orb-weaving spider Araneus ventricosus genome elucidates the spidroin gene catalogue.</title>
        <authorList>
            <person name="Kono N."/>
            <person name="Nakamura H."/>
            <person name="Ohtoshi R."/>
            <person name="Moran D.A.P."/>
            <person name="Shinohara A."/>
            <person name="Yoshida Y."/>
            <person name="Fujiwara M."/>
            <person name="Mori M."/>
            <person name="Tomita M."/>
            <person name="Arakawa K."/>
        </authorList>
    </citation>
    <scope>NUCLEOTIDE SEQUENCE [LARGE SCALE GENOMIC DNA]</scope>
</reference>
<dbReference type="AlphaFoldDB" id="A0A4Y2G0Y1"/>
<dbReference type="EMBL" id="BGPR01097854">
    <property type="protein sequence ID" value="GBM47001.1"/>
    <property type="molecule type" value="Genomic_DNA"/>
</dbReference>
<sequence>MSPPHYAASFEGKTALHHLAPQFRFRLRRGQSVQLVRRGVKRRKRRFLAATRGRINAKRKKSRDASRTLLNTEPLLRHRFVLNSDLIGQELKRKFKPISLLLKNSPSCGMPTRC</sequence>
<protein>
    <submittedName>
        <fullName evidence="1">Uncharacterized protein</fullName>
    </submittedName>
</protein>
<keyword evidence="2" id="KW-1185">Reference proteome</keyword>
<gene>
    <name evidence="1" type="ORF">AVEN_204058_1</name>
</gene>
<dbReference type="Proteomes" id="UP000499080">
    <property type="component" value="Unassembled WGS sequence"/>
</dbReference>